<evidence type="ECO:0000313" key="3">
    <source>
        <dbReference type="Proteomes" id="UP000578449"/>
    </source>
</evidence>
<evidence type="ECO:0000313" key="2">
    <source>
        <dbReference type="EMBL" id="MBB5140398.1"/>
    </source>
</evidence>
<keyword evidence="2" id="KW-0418">Kinase</keyword>
<gene>
    <name evidence="2" type="ORF">HNP84_010165</name>
</gene>
<dbReference type="SUPFAM" id="SSF53067">
    <property type="entry name" value="Actin-like ATPase domain"/>
    <property type="match status" value="1"/>
</dbReference>
<name>A0A840PLM7_9ACTN</name>
<dbReference type="SUPFAM" id="SSF46785">
    <property type="entry name" value="Winged helix' DNA-binding domain"/>
    <property type="match status" value="1"/>
</dbReference>
<dbReference type="PANTHER" id="PTHR18964">
    <property type="entry name" value="ROK (REPRESSOR, ORF, KINASE) FAMILY"/>
    <property type="match status" value="1"/>
</dbReference>
<dbReference type="InterPro" id="IPR049874">
    <property type="entry name" value="ROK_cs"/>
</dbReference>
<accession>A0A840PLM7</accession>
<dbReference type="AlphaFoldDB" id="A0A840PLM7"/>
<dbReference type="PROSITE" id="PS01125">
    <property type="entry name" value="ROK"/>
    <property type="match status" value="1"/>
</dbReference>
<dbReference type="Pfam" id="PF00480">
    <property type="entry name" value="ROK"/>
    <property type="match status" value="1"/>
</dbReference>
<comment type="similarity">
    <text evidence="1">Belongs to the ROK (NagC/XylR) family.</text>
</comment>
<organism evidence="2 3">
    <name type="scientific">Thermocatellispora tengchongensis</name>
    <dbReference type="NCBI Taxonomy" id="1073253"/>
    <lineage>
        <taxon>Bacteria</taxon>
        <taxon>Bacillati</taxon>
        <taxon>Actinomycetota</taxon>
        <taxon>Actinomycetes</taxon>
        <taxon>Streptosporangiales</taxon>
        <taxon>Streptosporangiaceae</taxon>
        <taxon>Thermocatellispora</taxon>
    </lineage>
</organism>
<evidence type="ECO:0000256" key="1">
    <source>
        <dbReference type="ARBA" id="ARBA00006479"/>
    </source>
</evidence>
<dbReference type="Proteomes" id="UP000578449">
    <property type="component" value="Unassembled WGS sequence"/>
</dbReference>
<reference evidence="2 3" key="1">
    <citation type="submission" date="2020-08" db="EMBL/GenBank/DDBJ databases">
        <title>Genomic Encyclopedia of Type Strains, Phase IV (KMG-IV): sequencing the most valuable type-strain genomes for metagenomic binning, comparative biology and taxonomic classification.</title>
        <authorList>
            <person name="Goeker M."/>
        </authorList>
    </citation>
    <scope>NUCLEOTIDE SEQUENCE [LARGE SCALE GENOMIC DNA]</scope>
    <source>
        <strain evidence="2 3">DSM 45615</strain>
    </source>
</reference>
<keyword evidence="2" id="KW-0808">Transferase</keyword>
<dbReference type="InterPro" id="IPR036390">
    <property type="entry name" value="WH_DNA-bd_sf"/>
</dbReference>
<dbReference type="RefSeq" id="WP_185057184.1">
    <property type="nucleotide sequence ID" value="NZ_BAABIX010000065.1"/>
</dbReference>
<dbReference type="GO" id="GO:0016301">
    <property type="term" value="F:kinase activity"/>
    <property type="evidence" value="ECO:0007669"/>
    <property type="project" value="UniProtKB-KW"/>
</dbReference>
<protein>
    <submittedName>
        <fullName evidence="2">Putative NBD/HSP70 family sugar kinase</fullName>
    </submittedName>
</protein>
<dbReference type="InterPro" id="IPR036388">
    <property type="entry name" value="WH-like_DNA-bd_sf"/>
</dbReference>
<dbReference type="InterPro" id="IPR000600">
    <property type="entry name" value="ROK"/>
</dbReference>
<sequence>MQPSGSPLAQLRRGHEDLVLDLLRKHGPLSRGELGKRCGLSRTTLYDIIAGLMASGAVVTAAQEDAAPRGRGRPAETLTLNPDAGQAIGIDFARRAVHVAAVNVAHEIVGSASEAHAADLPWEDRVELAERLVGTLTGGSLRLGALSAIGVGVVGPVGEPEGEEDGRHLDALPELLVKRFGVPVLVDNNTRLAALAESIWGAAAGGQDVLYLRLSHGVGGGLVVNGSLHRGAYGLSGEFGHITVEPGGAPCDCGGAGCLETVASIRGLLDSYRAAGGRADDVSALLAAAGAGEEAALGVLAKAGAQVGAVLAALCNAIGPSVIVIGGELAEAGPALFGPIERTLTAHILPISRHRISLRRGTLGDVAGALGGIALVLHESPLLSRYPQIPDHIDQLRQP</sequence>
<keyword evidence="3" id="KW-1185">Reference proteome</keyword>
<dbReference type="Gene3D" id="3.30.420.40">
    <property type="match status" value="2"/>
</dbReference>
<dbReference type="InterPro" id="IPR043129">
    <property type="entry name" value="ATPase_NBD"/>
</dbReference>
<dbReference type="Gene3D" id="1.10.10.10">
    <property type="entry name" value="Winged helix-like DNA-binding domain superfamily/Winged helix DNA-binding domain"/>
    <property type="match status" value="1"/>
</dbReference>
<comment type="caution">
    <text evidence="2">The sequence shown here is derived from an EMBL/GenBank/DDBJ whole genome shotgun (WGS) entry which is preliminary data.</text>
</comment>
<dbReference type="EMBL" id="JACHGN010000042">
    <property type="protein sequence ID" value="MBB5140398.1"/>
    <property type="molecule type" value="Genomic_DNA"/>
</dbReference>
<proteinExistence type="inferred from homology"/>
<dbReference type="PANTHER" id="PTHR18964:SF149">
    <property type="entry name" value="BIFUNCTIONAL UDP-N-ACETYLGLUCOSAMINE 2-EPIMERASE_N-ACETYLMANNOSAMINE KINASE"/>
    <property type="match status" value="1"/>
</dbReference>